<name>A0A5M6CWZ9_9BACT</name>
<dbReference type="PANTHER" id="PTHR48081">
    <property type="entry name" value="AB HYDROLASE SUPERFAMILY PROTEIN C4A8.06C"/>
    <property type="match status" value="1"/>
</dbReference>
<dbReference type="SUPFAM" id="SSF53474">
    <property type="entry name" value="alpha/beta-Hydrolases"/>
    <property type="match status" value="1"/>
</dbReference>
<comment type="caution">
    <text evidence="3">The sequence shown here is derived from an EMBL/GenBank/DDBJ whole genome shotgun (WGS) entry which is preliminary data.</text>
</comment>
<keyword evidence="1 3" id="KW-0378">Hydrolase</keyword>
<gene>
    <name evidence="3" type="ORF">FYK55_23365</name>
</gene>
<evidence type="ECO:0000259" key="2">
    <source>
        <dbReference type="Pfam" id="PF20434"/>
    </source>
</evidence>
<feature type="domain" description="BD-FAE-like" evidence="2">
    <location>
        <begin position="58"/>
        <end position="259"/>
    </location>
</feature>
<dbReference type="EMBL" id="VWOX01000017">
    <property type="protein sequence ID" value="KAA5539741.1"/>
    <property type="molecule type" value="Genomic_DNA"/>
</dbReference>
<evidence type="ECO:0000256" key="1">
    <source>
        <dbReference type="ARBA" id="ARBA00022801"/>
    </source>
</evidence>
<reference evidence="3 4" key="1">
    <citation type="submission" date="2019-08" db="EMBL/GenBank/DDBJ databases">
        <authorList>
            <person name="Dhanesh K."/>
            <person name="Kumar G."/>
            <person name="Sasikala C."/>
            <person name="Venkata Ramana C."/>
        </authorList>
    </citation>
    <scope>NUCLEOTIDE SEQUENCE [LARGE SCALE GENOMIC DNA]</scope>
    <source>
        <strain evidence="3 4">JC645</strain>
    </source>
</reference>
<dbReference type="InterPro" id="IPR049492">
    <property type="entry name" value="BD-FAE-like_dom"/>
</dbReference>
<dbReference type="InterPro" id="IPR029058">
    <property type="entry name" value="AB_hydrolase_fold"/>
</dbReference>
<proteinExistence type="predicted"/>
<protein>
    <submittedName>
        <fullName evidence="3">Alpha/beta hydrolase</fullName>
    </submittedName>
</protein>
<dbReference type="InterPro" id="IPR050300">
    <property type="entry name" value="GDXG_lipolytic_enzyme"/>
</dbReference>
<dbReference type="Gene3D" id="3.40.50.1820">
    <property type="entry name" value="alpha/beta hydrolase"/>
    <property type="match status" value="1"/>
</dbReference>
<keyword evidence="4" id="KW-1185">Reference proteome</keyword>
<dbReference type="AlphaFoldDB" id="A0A5M6CWZ9"/>
<sequence length="298" mass="32607">MNRLWRSAVTRSGHVSATTLMVCLTSAVAIGVPRDGHAQGYRVVKGLSFSQADPSLTLDLYLPKATSAQPCVIVIQGGGFRPQNGQRFRPIAEHLASRGFCSALISYRGRPQHHFRETLADVKDSVRFVRRNGAKYGIDPDRIGAVGRSAGGTLAALLAVTSDAEDDESRIQAAVGLAGVYDFVSRFSDADQLELQPDYRKKIESNGEWIGAAFSPSQADWREASPIAHVDSEDPPILFCHSKNDSTVPWIQSAEMHRAMRQAGVSSELKIFETGGHRVAPEGKLPLETMTDFFKRRL</sequence>
<dbReference type="Pfam" id="PF20434">
    <property type="entry name" value="BD-FAE"/>
    <property type="match status" value="1"/>
</dbReference>
<accession>A0A5M6CWZ9</accession>
<dbReference type="GO" id="GO:0016787">
    <property type="term" value="F:hydrolase activity"/>
    <property type="evidence" value="ECO:0007669"/>
    <property type="project" value="UniProtKB-KW"/>
</dbReference>
<evidence type="ECO:0000313" key="3">
    <source>
        <dbReference type="EMBL" id="KAA5539741.1"/>
    </source>
</evidence>
<evidence type="ECO:0000313" key="4">
    <source>
        <dbReference type="Proteomes" id="UP000324479"/>
    </source>
</evidence>
<dbReference type="Proteomes" id="UP000324479">
    <property type="component" value="Unassembled WGS sequence"/>
</dbReference>
<organism evidence="3 4">
    <name type="scientific">Roseiconus nitratireducens</name>
    <dbReference type="NCBI Taxonomy" id="2605748"/>
    <lineage>
        <taxon>Bacteria</taxon>
        <taxon>Pseudomonadati</taxon>
        <taxon>Planctomycetota</taxon>
        <taxon>Planctomycetia</taxon>
        <taxon>Pirellulales</taxon>
        <taxon>Pirellulaceae</taxon>
        <taxon>Roseiconus</taxon>
    </lineage>
</organism>